<dbReference type="EMBL" id="CATNWA010007823">
    <property type="protein sequence ID" value="CAI9554863.1"/>
    <property type="molecule type" value="Genomic_DNA"/>
</dbReference>
<keyword evidence="2" id="KW-1185">Reference proteome</keyword>
<dbReference type="Proteomes" id="UP001162483">
    <property type="component" value="Unassembled WGS sequence"/>
</dbReference>
<organism evidence="1 2">
    <name type="scientific">Staurois parvus</name>
    <dbReference type="NCBI Taxonomy" id="386267"/>
    <lineage>
        <taxon>Eukaryota</taxon>
        <taxon>Metazoa</taxon>
        <taxon>Chordata</taxon>
        <taxon>Craniata</taxon>
        <taxon>Vertebrata</taxon>
        <taxon>Euteleostomi</taxon>
        <taxon>Amphibia</taxon>
        <taxon>Batrachia</taxon>
        <taxon>Anura</taxon>
        <taxon>Neobatrachia</taxon>
        <taxon>Ranoidea</taxon>
        <taxon>Ranidae</taxon>
        <taxon>Staurois</taxon>
    </lineage>
</organism>
<evidence type="ECO:0000313" key="2">
    <source>
        <dbReference type="Proteomes" id="UP001162483"/>
    </source>
</evidence>
<name>A0ABN9C4M7_9NEOB</name>
<reference evidence="1" key="1">
    <citation type="submission" date="2023-05" db="EMBL/GenBank/DDBJ databases">
        <authorList>
            <person name="Stuckert A."/>
        </authorList>
    </citation>
    <scope>NUCLEOTIDE SEQUENCE</scope>
</reference>
<protein>
    <submittedName>
        <fullName evidence="1">Uncharacterized protein</fullName>
    </submittedName>
</protein>
<sequence>MWEMFFREVQSAQTSEISHRGEAVFLS</sequence>
<gene>
    <name evidence="1" type="ORF">SPARVUS_LOCUS4287759</name>
</gene>
<comment type="caution">
    <text evidence="1">The sequence shown here is derived from an EMBL/GenBank/DDBJ whole genome shotgun (WGS) entry which is preliminary data.</text>
</comment>
<proteinExistence type="predicted"/>
<accession>A0ABN9C4M7</accession>
<evidence type="ECO:0000313" key="1">
    <source>
        <dbReference type="EMBL" id="CAI9554863.1"/>
    </source>
</evidence>